<dbReference type="NCBIfam" id="TIGR02168">
    <property type="entry name" value="SMC_prok_B"/>
    <property type="match status" value="1"/>
</dbReference>
<dbReference type="GO" id="GO:0016887">
    <property type="term" value="F:ATP hydrolysis activity"/>
    <property type="evidence" value="ECO:0007669"/>
    <property type="project" value="InterPro"/>
</dbReference>
<dbReference type="InterPro" id="IPR010935">
    <property type="entry name" value="SMC_hinge"/>
</dbReference>
<dbReference type="GO" id="GO:0005694">
    <property type="term" value="C:chromosome"/>
    <property type="evidence" value="ECO:0007669"/>
    <property type="project" value="InterPro"/>
</dbReference>
<dbReference type="GO" id="GO:0005737">
    <property type="term" value="C:cytoplasm"/>
    <property type="evidence" value="ECO:0007669"/>
    <property type="project" value="UniProtKB-SubCell"/>
</dbReference>
<dbReference type="Gene3D" id="1.10.287.1490">
    <property type="match status" value="1"/>
</dbReference>
<keyword evidence="1 6" id="KW-0963">Cytoplasm</keyword>
<dbReference type="SUPFAM" id="SSF75553">
    <property type="entry name" value="Smc hinge domain"/>
    <property type="match status" value="1"/>
</dbReference>
<dbReference type="Gene3D" id="3.30.70.1620">
    <property type="match status" value="1"/>
</dbReference>
<dbReference type="GO" id="GO:0003677">
    <property type="term" value="F:DNA binding"/>
    <property type="evidence" value="ECO:0007669"/>
    <property type="project" value="UniProtKB-UniRule"/>
</dbReference>
<dbReference type="InterPro" id="IPR011890">
    <property type="entry name" value="SMC_prok"/>
</dbReference>
<feature type="coiled-coil region" evidence="6">
    <location>
        <begin position="988"/>
        <end position="1022"/>
    </location>
</feature>
<comment type="subcellular location">
    <subcellularLocation>
        <location evidence="6">Cytoplasm</location>
    </subcellularLocation>
</comment>
<dbReference type="SUPFAM" id="SSF52540">
    <property type="entry name" value="P-loop containing nucleoside triphosphate hydrolases"/>
    <property type="match status" value="1"/>
</dbReference>
<dbReference type="RefSeq" id="WP_230739846.1">
    <property type="nucleotide sequence ID" value="NZ_PGCK01000001.1"/>
</dbReference>
<dbReference type="Gene3D" id="3.40.50.300">
    <property type="entry name" value="P-loop containing nucleotide triphosphate hydrolases"/>
    <property type="match status" value="2"/>
</dbReference>
<keyword evidence="10" id="KW-1185">Reference proteome</keyword>
<dbReference type="PIRSF" id="PIRSF005719">
    <property type="entry name" value="SMC"/>
    <property type="match status" value="1"/>
</dbReference>
<dbReference type="GO" id="GO:0005524">
    <property type="term" value="F:ATP binding"/>
    <property type="evidence" value="ECO:0007669"/>
    <property type="project" value="UniProtKB-UniRule"/>
</dbReference>
<evidence type="ECO:0000256" key="7">
    <source>
        <dbReference type="SAM" id="MobiDB-lite"/>
    </source>
</evidence>
<dbReference type="GO" id="GO:0007059">
    <property type="term" value="P:chromosome segregation"/>
    <property type="evidence" value="ECO:0007669"/>
    <property type="project" value="UniProtKB-UniRule"/>
</dbReference>
<evidence type="ECO:0000256" key="2">
    <source>
        <dbReference type="ARBA" id="ARBA00022741"/>
    </source>
</evidence>
<dbReference type="GO" id="GO:0006260">
    <property type="term" value="P:DNA replication"/>
    <property type="evidence" value="ECO:0007669"/>
    <property type="project" value="UniProtKB-UniRule"/>
</dbReference>
<dbReference type="NCBIfam" id="TIGR02169">
    <property type="entry name" value="SMC_prok_A"/>
    <property type="match status" value="1"/>
</dbReference>
<keyword evidence="5 6" id="KW-0238">DNA-binding</keyword>
<comment type="similarity">
    <text evidence="6">Belongs to the SMC family.</text>
</comment>
<dbReference type="PANTHER" id="PTHR43977">
    <property type="entry name" value="STRUCTURAL MAINTENANCE OF CHROMOSOMES PROTEIN 3"/>
    <property type="match status" value="1"/>
</dbReference>
<dbReference type="Pfam" id="PF06470">
    <property type="entry name" value="SMC_hinge"/>
    <property type="match status" value="1"/>
</dbReference>
<keyword evidence="3 6" id="KW-0067">ATP-binding</keyword>
<dbReference type="GO" id="GO:0030261">
    <property type="term" value="P:chromosome condensation"/>
    <property type="evidence" value="ECO:0007669"/>
    <property type="project" value="InterPro"/>
</dbReference>
<name>A0AAP2RCT8_9EURY</name>
<gene>
    <name evidence="6 9" type="primary">smc</name>
    <name evidence="9" type="ORF">CUJ83_01630</name>
</gene>
<feature type="region of interest" description="Disordered" evidence="7">
    <location>
        <begin position="880"/>
        <end position="900"/>
    </location>
</feature>
<dbReference type="Gene3D" id="1.20.1060.20">
    <property type="match status" value="1"/>
</dbReference>
<protein>
    <recommendedName>
        <fullName evidence="6">Chromosome partition protein Smc</fullName>
    </recommendedName>
</protein>
<comment type="caution">
    <text evidence="9">The sequence shown here is derived from an EMBL/GenBank/DDBJ whole genome shotgun (WGS) entry which is preliminary data.</text>
</comment>
<dbReference type="InterPro" id="IPR036277">
    <property type="entry name" value="SMC_hinge_sf"/>
</dbReference>
<feature type="coiled-coil region" evidence="6">
    <location>
        <begin position="675"/>
        <end position="702"/>
    </location>
</feature>
<dbReference type="GO" id="GO:0007062">
    <property type="term" value="P:sister chromatid cohesion"/>
    <property type="evidence" value="ECO:0007669"/>
    <property type="project" value="InterPro"/>
</dbReference>
<feature type="coiled-coil region" evidence="6">
    <location>
        <begin position="182"/>
        <end position="283"/>
    </location>
</feature>
<accession>A0AAP2RCT8</accession>
<keyword evidence="4 6" id="KW-0175">Coiled coil</keyword>
<dbReference type="Proteomes" id="UP001320159">
    <property type="component" value="Unassembled WGS sequence"/>
</dbReference>
<dbReference type="EMBL" id="PGCK01000001">
    <property type="protein sequence ID" value="MCD1293695.1"/>
    <property type="molecule type" value="Genomic_DNA"/>
</dbReference>
<evidence type="ECO:0000256" key="1">
    <source>
        <dbReference type="ARBA" id="ARBA00022490"/>
    </source>
</evidence>
<dbReference type="InterPro" id="IPR024704">
    <property type="entry name" value="SMC"/>
</dbReference>
<feature type="binding site" evidence="6">
    <location>
        <begin position="32"/>
        <end position="39"/>
    </location>
    <ligand>
        <name>ATP</name>
        <dbReference type="ChEBI" id="CHEBI:30616"/>
    </ligand>
</feature>
<evidence type="ECO:0000256" key="5">
    <source>
        <dbReference type="ARBA" id="ARBA00023125"/>
    </source>
</evidence>
<proteinExistence type="inferred from homology"/>
<reference evidence="9 10" key="1">
    <citation type="submission" date="2017-11" db="EMBL/GenBank/DDBJ databases">
        <title>Isolation and Characterization of Family Methanocellaceae Species from Potential Methane Hydrate Area Offshore Southwestern Taiwan.</title>
        <authorList>
            <person name="Zhang W.-L."/>
            <person name="Chen W.-C."/>
            <person name="Lai M.-C."/>
            <person name="Chen S.-C."/>
        </authorList>
    </citation>
    <scope>NUCLEOTIDE SEQUENCE [LARGE SCALE GENOMIC DNA]</scope>
    <source>
        <strain evidence="9 10">CWC-04</strain>
    </source>
</reference>
<keyword evidence="2 6" id="KW-0547">Nucleotide-binding</keyword>
<feature type="domain" description="SMC hinge" evidence="8">
    <location>
        <begin position="528"/>
        <end position="643"/>
    </location>
</feature>
<dbReference type="HAMAP" id="MF_01894">
    <property type="entry name" value="Smc_prok"/>
    <property type="match status" value="1"/>
</dbReference>
<dbReference type="Pfam" id="PF02463">
    <property type="entry name" value="SMC_N"/>
    <property type="match status" value="1"/>
</dbReference>
<dbReference type="AlphaFoldDB" id="A0AAP2RCT8"/>
<dbReference type="InterPro" id="IPR003395">
    <property type="entry name" value="RecF/RecN/SMC_N"/>
</dbReference>
<evidence type="ECO:0000313" key="10">
    <source>
        <dbReference type="Proteomes" id="UP001320159"/>
    </source>
</evidence>
<evidence type="ECO:0000256" key="3">
    <source>
        <dbReference type="ARBA" id="ARBA00022840"/>
    </source>
</evidence>
<comment type="subunit">
    <text evidence="6">Homodimer.</text>
</comment>
<feature type="coiled-coil region" evidence="6">
    <location>
        <begin position="390"/>
        <end position="508"/>
    </location>
</feature>
<feature type="coiled-coil region" evidence="6">
    <location>
        <begin position="327"/>
        <end position="361"/>
    </location>
</feature>
<sequence length="1174" mass="133710">MHIKEIELTNFKSFGKKVKIPFFDDFTTISGPNGSGKSNVIDSVLFCLGLSNSRTMRAEKLTDLIYSVDGKGPGSAEVTIRFDNTDREMPIDQDEISVTRRIKSSDSGYYSYYYFNDKPCSLSEMHEQLGKAQISPDGYNVIMQGDVTRIIETSDTERRRIIDEIAGTAEFDDKTDKALSELEVVRERIERVNIILAEVESRLFQLKAERDQALLYQSYKDEKIKNEGYLLLSELKEAKKILDSILEDIRDKAEKRESIIADVEVKSAAVQKLKEEIKSLSDMISRKGEGEQILIRREIEEAKAGIKGCNNVIDFSRTEVLNRETEKQKLFLDIEKARGQIEEMNKRLEEEENRKLSLNNEYSFRKSSLDEVHKKISVIDEKFKGVRVKLSELKNSLEGSRNLRNEKLREKDRILDAARRKQDEEQDAEAEIASSRSRIEEARVEAQNIGRDIAELQRRAQALAADITDMEGARSRAKQEQLGVESQLRKLQAEYAKAEARVKAYEEFDGYSQAVEAILRARDSHELPGIYGIIAELGKVDERYATALEVAAGNRLQNIVVDNDEDASRCIYYLKDLRKGTATFLPLNKMRPRPPLRDLSGERGVIGYAIDLVEFNPRYEKAFYYVFGDTLVVDTLETARRLIGSVRLVTLDGDLVEKSGAMTGGFRAKSKLKFKASEEEHIKELSEQLAVLESERDGILKKIESIDSHIYTIKKDRSEFETQATRLSAKRDELAGRIVRLDAVIKEKEAAISALRDSRRVLRDEMIAIEEAIAKADVEINSLTSDVSKLEDELRGSEIPKLTEEAARIEDEMKRLDGRIRDTESSISSIKLEQAYVQSGIEGNGKRIREVDDNIASLKSKIAQNEEQITEYQGQIEEKGKREKEIESELTGLKKQRDDMSEELSKADHELYDVKRGMERITSILNTLEISRDESLEKIKRMEEEVREKDMVPEEDVPPLDKVRANISILDKKMQALEPVNMLAITEYDSVNERLVELTGKRDTLMNERQDILNKIEHYKAMKKETFLKTFHSINENFKDIFMELSDGFGELILENPEDPFAGGLTIRAQPHGKALQRLEAMSGGEKSLTALAFIFSIQRHKPAPFYAFDEVDMFLDGANAERVARMIKKLSENAQFVVVSLRKPMIESANRTIGVAMQENNISSITGVKLYNN</sequence>
<dbReference type="InterPro" id="IPR027417">
    <property type="entry name" value="P-loop_NTPase"/>
</dbReference>
<evidence type="ECO:0000259" key="8">
    <source>
        <dbReference type="SMART" id="SM00968"/>
    </source>
</evidence>
<organism evidence="9 10">
    <name type="scientific">Methanooceanicella nereidis</name>
    <dbReference type="NCBI Taxonomy" id="2052831"/>
    <lineage>
        <taxon>Archaea</taxon>
        <taxon>Methanobacteriati</taxon>
        <taxon>Methanobacteriota</taxon>
        <taxon>Stenosarchaea group</taxon>
        <taxon>Methanomicrobia</taxon>
        <taxon>Methanocellales</taxon>
        <taxon>Methanocellaceae</taxon>
        <taxon>Methanooceanicella</taxon>
    </lineage>
</organism>
<dbReference type="SMART" id="SM00968">
    <property type="entry name" value="SMC_hinge"/>
    <property type="match status" value="1"/>
</dbReference>
<comment type="function">
    <text evidence="6">Required for chromosome condensation and partitioning.</text>
</comment>
<evidence type="ECO:0000256" key="4">
    <source>
        <dbReference type="ARBA" id="ARBA00023054"/>
    </source>
</evidence>
<comment type="domain">
    <text evidence="6">Contains large globular domains required for ATP hydrolysis at each terminus and a third globular domain forming a flexible hinge near the middle of the molecule. These domains are separated by coiled-coil structures.</text>
</comment>
<evidence type="ECO:0000313" key="9">
    <source>
        <dbReference type="EMBL" id="MCD1293695.1"/>
    </source>
</evidence>
<evidence type="ECO:0000256" key="6">
    <source>
        <dbReference type="HAMAP-Rule" id="MF_01894"/>
    </source>
</evidence>